<evidence type="ECO:0000313" key="1">
    <source>
        <dbReference type="EMBL" id="RZC37216.1"/>
    </source>
</evidence>
<proteinExistence type="predicted"/>
<reference evidence="1 2" key="1">
    <citation type="submission" date="2017-03" db="EMBL/GenBank/DDBJ databases">
        <title>Genome of the blue death feigning beetle - Asbolus verrucosus.</title>
        <authorList>
            <person name="Rider S.D."/>
        </authorList>
    </citation>
    <scope>NUCLEOTIDE SEQUENCE [LARGE SCALE GENOMIC DNA]</scope>
    <source>
        <strain evidence="1">Butters</strain>
        <tissue evidence="1">Head and leg muscle</tissue>
    </source>
</reference>
<name>A0A482VWX9_ASBVE</name>
<evidence type="ECO:0000313" key="2">
    <source>
        <dbReference type="Proteomes" id="UP000292052"/>
    </source>
</evidence>
<protein>
    <submittedName>
        <fullName evidence="1">Uncharacterized protein</fullName>
    </submittedName>
</protein>
<keyword evidence="2" id="KW-1185">Reference proteome</keyword>
<organism evidence="1 2">
    <name type="scientific">Asbolus verrucosus</name>
    <name type="common">Desert ironclad beetle</name>
    <dbReference type="NCBI Taxonomy" id="1661398"/>
    <lineage>
        <taxon>Eukaryota</taxon>
        <taxon>Metazoa</taxon>
        <taxon>Ecdysozoa</taxon>
        <taxon>Arthropoda</taxon>
        <taxon>Hexapoda</taxon>
        <taxon>Insecta</taxon>
        <taxon>Pterygota</taxon>
        <taxon>Neoptera</taxon>
        <taxon>Endopterygota</taxon>
        <taxon>Coleoptera</taxon>
        <taxon>Polyphaga</taxon>
        <taxon>Cucujiformia</taxon>
        <taxon>Tenebrionidae</taxon>
        <taxon>Pimeliinae</taxon>
        <taxon>Asbolus</taxon>
    </lineage>
</organism>
<sequence length="74" mass="8547">MNLKLSVAVATRILKQLMVVTVKYEEPEKYSCLVMVNGTSTDCDAYRYQLELYDENQRNSLILRRSRLEDAISG</sequence>
<dbReference type="OrthoDB" id="4788989at2759"/>
<dbReference type="Proteomes" id="UP000292052">
    <property type="component" value="Unassembled WGS sequence"/>
</dbReference>
<comment type="caution">
    <text evidence="1">The sequence shown here is derived from an EMBL/GenBank/DDBJ whole genome shotgun (WGS) entry which is preliminary data.</text>
</comment>
<gene>
    <name evidence="1" type="ORF">BDFB_007591</name>
</gene>
<dbReference type="AlphaFoldDB" id="A0A482VWX9"/>
<accession>A0A482VWX9</accession>
<dbReference type="EMBL" id="QDEB01054721">
    <property type="protein sequence ID" value="RZC37216.1"/>
    <property type="molecule type" value="Genomic_DNA"/>
</dbReference>